<gene>
    <name evidence="4" type="ORF">DSLASN_02520</name>
</gene>
<organism evidence="4 5">
    <name type="scientific">Desulfoluna limicola</name>
    <dbReference type="NCBI Taxonomy" id="2810562"/>
    <lineage>
        <taxon>Bacteria</taxon>
        <taxon>Pseudomonadati</taxon>
        <taxon>Thermodesulfobacteriota</taxon>
        <taxon>Desulfobacteria</taxon>
        <taxon>Desulfobacterales</taxon>
        <taxon>Desulfolunaceae</taxon>
        <taxon>Desulfoluna</taxon>
    </lineage>
</organism>
<feature type="domain" description="Phage tail collar" evidence="2">
    <location>
        <begin position="243"/>
        <end position="290"/>
    </location>
</feature>
<name>A0ABN6EZ65_9BACT</name>
<proteinExistence type="predicted"/>
<dbReference type="Pfam" id="PF07484">
    <property type="entry name" value="Collar"/>
    <property type="match status" value="1"/>
</dbReference>
<dbReference type="Pfam" id="PF12571">
    <property type="entry name" value="Phage_tail_fib"/>
    <property type="match status" value="1"/>
</dbReference>
<dbReference type="PANTHER" id="PTHR35191:SF1">
    <property type="entry name" value="PROPHAGE SIDE TAIL FIBER PROTEIN HOMOLOG STFQ-RELATED"/>
    <property type="match status" value="1"/>
</dbReference>
<sequence length="410" mass="43373">MPDFYSLLTDTGLQKVGAAVTANQEFSMPTAVVGDGSGSAIIPSKGMTALVNQVWEGAVGSIIQSKADANTFVYEFSIPASAGPFTLREVGLKDPSGALCIVGNFPDTDKPVAADGSVRDMVIRIPVHFENAESVSLVIDPLANASNGDVDRKIAAHNEHGQAHQDIRNEIGDKTAQATGDKRGTAKIASQDEVNEGANLLNFIVPGRLKAWWDSVRTWGNIKDKPTTYPPTSHTHPGLPPVGIPLPWPTNTPPEGWVILQGQAFDTQAYPNLALAYPSGVLPDMRGQTIKGTPDNRAVLSAEGDGVKSHNHSGSAASMNLGTKSTSSAGSHGHTLRWSRGKQGGSLLYFERGEYYSSYNTSSNYPIASAGAHTHTVSIGSHGHSVTINAAGNTENTVKNIAFNWIVRLA</sequence>
<dbReference type="InterPro" id="IPR011083">
    <property type="entry name" value="Phage_tail_collar_dom"/>
</dbReference>
<dbReference type="RefSeq" id="WP_236890926.1">
    <property type="nucleotide sequence ID" value="NZ_AP024488.1"/>
</dbReference>
<dbReference type="InterPro" id="IPR037053">
    <property type="entry name" value="Phage_tail_collar_dom_sf"/>
</dbReference>
<reference evidence="4 5" key="1">
    <citation type="submission" date="2021-02" db="EMBL/GenBank/DDBJ databases">
        <title>Complete genome of Desulfoluna sp. strain ASN36.</title>
        <authorList>
            <person name="Takahashi A."/>
            <person name="Kojima H."/>
            <person name="Fukui M."/>
        </authorList>
    </citation>
    <scope>NUCLEOTIDE SEQUENCE [LARGE SCALE GENOMIC DNA]</scope>
    <source>
        <strain evidence="4 5">ASN36</strain>
    </source>
</reference>
<evidence type="ECO:0000256" key="1">
    <source>
        <dbReference type="SAM" id="MobiDB-lite"/>
    </source>
</evidence>
<evidence type="ECO:0000313" key="4">
    <source>
        <dbReference type="EMBL" id="BCS94620.1"/>
    </source>
</evidence>
<dbReference type="Proteomes" id="UP001320148">
    <property type="component" value="Chromosome"/>
</dbReference>
<evidence type="ECO:0000313" key="5">
    <source>
        <dbReference type="Proteomes" id="UP001320148"/>
    </source>
</evidence>
<feature type="compositionally biased region" description="Polar residues" evidence="1">
    <location>
        <begin position="312"/>
        <end position="330"/>
    </location>
</feature>
<dbReference type="InterPro" id="IPR051934">
    <property type="entry name" value="Phage_Tail_Fiber_Structural"/>
</dbReference>
<evidence type="ECO:0000259" key="3">
    <source>
        <dbReference type="Pfam" id="PF12571"/>
    </source>
</evidence>
<dbReference type="SUPFAM" id="SSF88874">
    <property type="entry name" value="Receptor-binding domain of short tail fibre protein gp12"/>
    <property type="match status" value="1"/>
</dbReference>
<protein>
    <recommendedName>
        <fullName evidence="6">Tail fiber protein</fullName>
    </recommendedName>
</protein>
<dbReference type="Gene3D" id="3.90.1340.10">
    <property type="entry name" value="Phage tail collar domain"/>
    <property type="match status" value="1"/>
</dbReference>
<accession>A0ABN6EZ65</accession>
<dbReference type="InterPro" id="IPR022225">
    <property type="entry name" value="Phage_tail_fibre_N"/>
</dbReference>
<keyword evidence="5" id="KW-1185">Reference proteome</keyword>
<feature type="domain" description="Phage tail fibre protein N-terminal" evidence="3">
    <location>
        <begin position="3"/>
        <end position="141"/>
    </location>
</feature>
<dbReference type="PANTHER" id="PTHR35191">
    <property type="entry name" value="PROPHAGE SIDE TAIL FIBER PROTEIN HOMOLOG STFQ-RELATED"/>
    <property type="match status" value="1"/>
</dbReference>
<feature type="region of interest" description="Disordered" evidence="1">
    <location>
        <begin position="304"/>
        <end position="337"/>
    </location>
</feature>
<evidence type="ECO:0000259" key="2">
    <source>
        <dbReference type="Pfam" id="PF07484"/>
    </source>
</evidence>
<dbReference type="EMBL" id="AP024488">
    <property type="protein sequence ID" value="BCS94620.1"/>
    <property type="molecule type" value="Genomic_DNA"/>
</dbReference>
<evidence type="ECO:0008006" key="6">
    <source>
        <dbReference type="Google" id="ProtNLM"/>
    </source>
</evidence>